<dbReference type="InterPro" id="IPR043159">
    <property type="entry name" value="Lectin_gal-bd_sf"/>
</dbReference>
<protein>
    <submittedName>
        <fullName evidence="3">ADGRL2 protein</fullName>
    </submittedName>
</protein>
<name>A0A8K0F2V6_BRALA</name>
<evidence type="ECO:0000313" key="3">
    <source>
        <dbReference type="EMBL" id="CAH1272979.1"/>
    </source>
</evidence>
<gene>
    <name evidence="3" type="primary">ADGRL2</name>
    <name evidence="3" type="ORF">BLAG_LOCUS24465</name>
</gene>
<evidence type="ECO:0000313" key="4">
    <source>
        <dbReference type="Proteomes" id="UP000838412"/>
    </source>
</evidence>
<dbReference type="FunFam" id="2.60.120.740:FF:000001">
    <property type="entry name" value="Adhesion G protein-coupled receptor L2"/>
    <property type="match status" value="1"/>
</dbReference>
<dbReference type="PROSITE" id="PS50228">
    <property type="entry name" value="SUEL_LECTIN"/>
    <property type="match status" value="1"/>
</dbReference>
<dbReference type="CDD" id="cd22827">
    <property type="entry name" value="Gal_Rha_Lectin_SUL-I-like"/>
    <property type="match status" value="1"/>
</dbReference>
<proteinExistence type="predicted"/>
<dbReference type="Gene3D" id="2.60.120.740">
    <property type="match status" value="1"/>
</dbReference>
<organism evidence="3 4">
    <name type="scientific">Branchiostoma lanceolatum</name>
    <name type="common">Common lancelet</name>
    <name type="synonym">Amphioxus lanceolatum</name>
    <dbReference type="NCBI Taxonomy" id="7740"/>
    <lineage>
        <taxon>Eukaryota</taxon>
        <taxon>Metazoa</taxon>
        <taxon>Chordata</taxon>
        <taxon>Cephalochordata</taxon>
        <taxon>Leptocardii</taxon>
        <taxon>Amphioxiformes</taxon>
        <taxon>Branchiostomatidae</taxon>
        <taxon>Branchiostoma</taxon>
    </lineage>
</organism>
<dbReference type="AlphaFoldDB" id="A0A8K0F2V6"/>
<evidence type="ECO:0000256" key="1">
    <source>
        <dbReference type="SAM" id="SignalP"/>
    </source>
</evidence>
<dbReference type="OrthoDB" id="6120134at2759"/>
<feature type="domain" description="SUEL-type lectin" evidence="2">
    <location>
        <begin position="26"/>
        <end position="113"/>
    </location>
</feature>
<dbReference type="EMBL" id="OV696694">
    <property type="protein sequence ID" value="CAH1272979.1"/>
    <property type="molecule type" value="Genomic_DNA"/>
</dbReference>
<feature type="signal peptide" evidence="1">
    <location>
        <begin position="1"/>
        <end position="20"/>
    </location>
</feature>
<dbReference type="PANTHER" id="PTHR46780">
    <property type="entry name" value="PROTEIN EVA-1"/>
    <property type="match status" value="1"/>
</dbReference>
<keyword evidence="4" id="KW-1185">Reference proteome</keyword>
<feature type="chain" id="PRO_5035477879" evidence="1">
    <location>
        <begin position="21"/>
        <end position="115"/>
    </location>
</feature>
<keyword evidence="1" id="KW-0732">Signal</keyword>
<evidence type="ECO:0000259" key="2">
    <source>
        <dbReference type="PROSITE" id="PS50228"/>
    </source>
</evidence>
<dbReference type="Pfam" id="PF02140">
    <property type="entry name" value="SUEL_Lectin"/>
    <property type="match status" value="1"/>
</dbReference>
<dbReference type="InterPro" id="IPR000922">
    <property type="entry name" value="Lectin_gal-bd_dom"/>
</dbReference>
<dbReference type="Proteomes" id="UP000838412">
    <property type="component" value="Chromosome 9"/>
</dbReference>
<dbReference type="GO" id="GO:0030246">
    <property type="term" value="F:carbohydrate binding"/>
    <property type="evidence" value="ECO:0007669"/>
    <property type="project" value="InterPro"/>
</dbReference>
<reference evidence="3" key="1">
    <citation type="submission" date="2022-01" db="EMBL/GenBank/DDBJ databases">
        <authorList>
            <person name="Braso-Vives M."/>
        </authorList>
    </citation>
    <scope>NUCLEOTIDE SEQUENCE</scope>
</reference>
<accession>A0A8K0F2V6</accession>
<sequence>MFASGLLFTLVLASSCVGLGQETDFACEPGSLRLSCPAGKTLLIDEANFGRTTTGHACPCGNCNTNCRAANSLSVVRSACQGLQQCTVTANGLLFGDPCPGTEKYLEVTYRCVSG</sequence>